<dbReference type="NCBIfam" id="NF007976">
    <property type="entry name" value="PRK10700.1"/>
    <property type="match status" value="1"/>
</dbReference>
<dbReference type="AlphaFoldDB" id="A0A3B1A0Y8"/>
<evidence type="ECO:0000256" key="4">
    <source>
        <dbReference type="ARBA" id="ARBA00023235"/>
    </source>
</evidence>
<dbReference type="FunFam" id="3.30.70.580:FF:000009">
    <property type="entry name" value="Pseudouridine synthase"/>
    <property type="match status" value="1"/>
</dbReference>
<dbReference type="SUPFAM" id="SSF55120">
    <property type="entry name" value="Pseudouridine synthase"/>
    <property type="match status" value="1"/>
</dbReference>
<organism evidence="6">
    <name type="scientific">hydrothermal vent metagenome</name>
    <dbReference type="NCBI Taxonomy" id="652676"/>
    <lineage>
        <taxon>unclassified sequences</taxon>
        <taxon>metagenomes</taxon>
        <taxon>ecological metagenomes</taxon>
    </lineage>
</organism>
<evidence type="ECO:0000313" key="6">
    <source>
        <dbReference type="EMBL" id="VAW95230.1"/>
    </source>
</evidence>
<dbReference type="EC" id="5.4.99.22" evidence="6"/>
<dbReference type="CDD" id="cd00165">
    <property type="entry name" value="S4"/>
    <property type="match status" value="1"/>
</dbReference>
<dbReference type="Pfam" id="PF00849">
    <property type="entry name" value="PseudoU_synth_2"/>
    <property type="match status" value="1"/>
</dbReference>
<dbReference type="InterPro" id="IPR000748">
    <property type="entry name" value="PsdUridine_synth_RsuA/RluB/E/F"/>
</dbReference>
<dbReference type="PANTHER" id="PTHR47683">
    <property type="entry name" value="PSEUDOURIDINE SYNTHASE FAMILY PROTEIN-RELATED"/>
    <property type="match status" value="1"/>
</dbReference>
<dbReference type="GO" id="GO:0006364">
    <property type="term" value="P:rRNA processing"/>
    <property type="evidence" value="ECO:0007669"/>
    <property type="project" value="UniProtKB-KW"/>
</dbReference>
<dbReference type="Pfam" id="PF01479">
    <property type="entry name" value="S4"/>
    <property type="match status" value="1"/>
</dbReference>
<gene>
    <name evidence="6" type="ORF">MNBD_GAMMA22-8</name>
</gene>
<dbReference type="PROSITE" id="PS01149">
    <property type="entry name" value="PSI_RSU"/>
    <property type="match status" value="1"/>
</dbReference>
<dbReference type="GO" id="GO:0003723">
    <property type="term" value="F:RNA binding"/>
    <property type="evidence" value="ECO:0007669"/>
    <property type="project" value="UniProtKB-KW"/>
</dbReference>
<sequence length="253" mass="28769">MAERLQKILANAGLASRREIEKWIDAGRIKVNGKIAILGTRVSFKDKILVDDKPFYLNNTQVINQTIAYHKPVGQICSRNDPEGRDTVFSHLPKLKNQRWISVGRLDINTSGLLLFTTDGELANKLMHPSSEIEREYAVRVLGAVDVDMKKKLTHGVKLADGIAKFKSIKEAGGEGANHWYNVVLTEGKNREVRRMWEAIGVKVSRLIRVRYGEIKLNRTLQSGNWEQLTLDVITGVNIKKAERKQFNNKKRR</sequence>
<dbReference type="GO" id="GO:0005829">
    <property type="term" value="C:cytosol"/>
    <property type="evidence" value="ECO:0007669"/>
    <property type="project" value="UniProtKB-ARBA"/>
</dbReference>
<evidence type="ECO:0000256" key="1">
    <source>
        <dbReference type="ARBA" id="ARBA00008348"/>
    </source>
</evidence>
<dbReference type="FunFam" id="3.30.70.1560:FF:000001">
    <property type="entry name" value="Pseudouridine synthase"/>
    <property type="match status" value="1"/>
</dbReference>
<dbReference type="GO" id="GO:0001522">
    <property type="term" value="P:pseudouridine synthesis"/>
    <property type="evidence" value="ECO:0007669"/>
    <property type="project" value="InterPro"/>
</dbReference>
<dbReference type="NCBIfam" id="TIGR00093">
    <property type="entry name" value="pseudouridine synthase"/>
    <property type="match status" value="1"/>
</dbReference>
<dbReference type="InterPro" id="IPR042092">
    <property type="entry name" value="PsdUridine_s_RsuA/RluB/E/F_cat"/>
</dbReference>
<dbReference type="GO" id="GO:0160139">
    <property type="term" value="F:23S rRNA pseudouridine(2605) synthase activity"/>
    <property type="evidence" value="ECO:0007669"/>
    <property type="project" value="UniProtKB-EC"/>
</dbReference>
<accession>A0A3B1A0Y8</accession>
<dbReference type="Gene3D" id="3.10.290.10">
    <property type="entry name" value="RNA-binding S4 domain"/>
    <property type="match status" value="1"/>
</dbReference>
<reference evidence="6" key="1">
    <citation type="submission" date="2018-06" db="EMBL/GenBank/DDBJ databases">
        <authorList>
            <person name="Zhirakovskaya E."/>
        </authorList>
    </citation>
    <scope>NUCLEOTIDE SEQUENCE</scope>
</reference>
<dbReference type="PANTHER" id="PTHR47683:SF3">
    <property type="entry name" value="RIBOSOMAL LARGE SUBUNIT PSEUDOURIDINE SYNTHASE B"/>
    <property type="match status" value="1"/>
</dbReference>
<dbReference type="PROSITE" id="PS50889">
    <property type="entry name" value="S4"/>
    <property type="match status" value="1"/>
</dbReference>
<dbReference type="SUPFAM" id="SSF55174">
    <property type="entry name" value="Alpha-L RNA-binding motif"/>
    <property type="match status" value="1"/>
</dbReference>
<dbReference type="InterPro" id="IPR006145">
    <property type="entry name" value="PsdUridine_synth_RsuA/RluA"/>
</dbReference>
<dbReference type="InterPro" id="IPR018496">
    <property type="entry name" value="PsdUridine_synth_RsuA/RluB_CS"/>
</dbReference>
<dbReference type="EMBL" id="UOFS01000022">
    <property type="protein sequence ID" value="VAW95230.1"/>
    <property type="molecule type" value="Genomic_DNA"/>
</dbReference>
<evidence type="ECO:0000256" key="3">
    <source>
        <dbReference type="ARBA" id="ARBA00022884"/>
    </source>
</evidence>
<keyword evidence="2" id="KW-0698">rRNA processing</keyword>
<evidence type="ECO:0000256" key="2">
    <source>
        <dbReference type="ARBA" id="ARBA00022552"/>
    </source>
</evidence>
<keyword evidence="4 6" id="KW-0413">Isomerase</keyword>
<dbReference type="Gene3D" id="3.30.70.1560">
    <property type="entry name" value="Alpha-L RNA-binding motif"/>
    <property type="match status" value="1"/>
</dbReference>
<dbReference type="SMART" id="SM00363">
    <property type="entry name" value="S4"/>
    <property type="match status" value="1"/>
</dbReference>
<dbReference type="InterPro" id="IPR020094">
    <property type="entry name" value="TruA/RsuA/RluB/E/F_N"/>
</dbReference>
<evidence type="ECO:0000259" key="5">
    <source>
        <dbReference type="SMART" id="SM00363"/>
    </source>
</evidence>
<comment type="similarity">
    <text evidence="1">Belongs to the pseudouridine synthase RsuA family.</text>
</comment>
<keyword evidence="3" id="KW-0694">RNA-binding</keyword>
<protein>
    <submittedName>
        <fullName evidence="6">Ribosomal large subunit pseudouridine synthase B</fullName>
        <ecNumber evidence="6">5.4.99.22</ecNumber>
    </submittedName>
</protein>
<dbReference type="InterPro" id="IPR050343">
    <property type="entry name" value="RsuA_PseudoU_synthase"/>
</dbReference>
<dbReference type="InterPro" id="IPR002942">
    <property type="entry name" value="S4_RNA-bd"/>
</dbReference>
<dbReference type="CDD" id="cd02556">
    <property type="entry name" value="PseudoU_synth_RluB"/>
    <property type="match status" value="1"/>
</dbReference>
<proteinExistence type="inferred from homology"/>
<dbReference type="FunFam" id="3.10.290.10:FF:000003">
    <property type="entry name" value="Pseudouridine synthase"/>
    <property type="match status" value="1"/>
</dbReference>
<dbReference type="InterPro" id="IPR020103">
    <property type="entry name" value="PsdUridine_synth_cat_dom_sf"/>
</dbReference>
<dbReference type="Gene3D" id="3.30.70.580">
    <property type="entry name" value="Pseudouridine synthase I, catalytic domain, N-terminal subdomain"/>
    <property type="match status" value="1"/>
</dbReference>
<dbReference type="InterPro" id="IPR036986">
    <property type="entry name" value="S4_RNA-bd_sf"/>
</dbReference>
<name>A0A3B1A0Y8_9ZZZZ</name>
<feature type="domain" description="RNA-binding S4" evidence="5">
    <location>
        <begin position="3"/>
        <end position="61"/>
    </location>
</feature>